<keyword evidence="1" id="KW-0732">Signal</keyword>
<proteinExistence type="predicted"/>
<accession>A0A6B0U957</accession>
<organism evidence="2">
    <name type="scientific">Ixodes ricinus</name>
    <name type="common">Common tick</name>
    <name type="synonym">Acarus ricinus</name>
    <dbReference type="NCBI Taxonomy" id="34613"/>
    <lineage>
        <taxon>Eukaryota</taxon>
        <taxon>Metazoa</taxon>
        <taxon>Ecdysozoa</taxon>
        <taxon>Arthropoda</taxon>
        <taxon>Chelicerata</taxon>
        <taxon>Arachnida</taxon>
        <taxon>Acari</taxon>
        <taxon>Parasitiformes</taxon>
        <taxon>Ixodida</taxon>
        <taxon>Ixodoidea</taxon>
        <taxon>Ixodidae</taxon>
        <taxon>Ixodinae</taxon>
        <taxon>Ixodes</taxon>
    </lineage>
</organism>
<protein>
    <submittedName>
        <fullName evidence="2">Putative secreted protein</fullName>
    </submittedName>
</protein>
<name>A0A6B0U957_IXORI</name>
<evidence type="ECO:0000313" key="2">
    <source>
        <dbReference type="EMBL" id="MXU88168.1"/>
    </source>
</evidence>
<sequence length="100" mass="11172">MGYLFGILRLYFLNGISLGQQCCNYNADEGVGKICNNYRKHSDELETFQADQLDLYRSYILVKFLDLVQLSLKAISSNAKASRCSCCRKAGIGGIETGKF</sequence>
<dbReference type="AlphaFoldDB" id="A0A6B0U957"/>
<feature type="signal peptide" evidence="1">
    <location>
        <begin position="1"/>
        <end position="19"/>
    </location>
</feature>
<feature type="chain" id="PRO_5025505252" evidence="1">
    <location>
        <begin position="20"/>
        <end position="100"/>
    </location>
</feature>
<dbReference type="EMBL" id="GIFC01006085">
    <property type="protein sequence ID" value="MXU88168.1"/>
    <property type="molecule type" value="Transcribed_RNA"/>
</dbReference>
<evidence type="ECO:0000256" key="1">
    <source>
        <dbReference type="SAM" id="SignalP"/>
    </source>
</evidence>
<reference evidence="2" key="1">
    <citation type="submission" date="2019-12" db="EMBL/GenBank/DDBJ databases">
        <title>An insight into the sialome of adult female Ixodes ricinus ticks feeding for 6 days.</title>
        <authorList>
            <person name="Perner J."/>
            <person name="Ribeiro J.M.C."/>
        </authorList>
    </citation>
    <scope>NUCLEOTIDE SEQUENCE</scope>
    <source>
        <strain evidence="2">Semi-engorged</strain>
        <tissue evidence="2">Salivary glands</tissue>
    </source>
</reference>